<dbReference type="AlphaFoldDB" id="A0A3P8KX25"/>
<keyword evidence="5" id="KW-0406">Ion transport</keyword>
<comment type="similarity">
    <text evidence="2">Belongs to the ATPase gamma chain family.</text>
</comment>
<evidence type="ECO:0000313" key="10">
    <source>
        <dbReference type="EMBL" id="VDR42077.1"/>
    </source>
</evidence>
<dbReference type="EMBL" id="UZVY01000001">
    <property type="protein sequence ID" value="VDR42077.1"/>
    <property type="molecule type" value="Genomic_DNA"/>
</dbReference>
<keyword evidence="8" id="KW-0066">ATP synthesis</keyword>
<dbReference type="InterPro" id="IPR035968">
    <property type="entry name" value="ATP_synth_F1_ATPase_gsu"/>
</dbReference>
<evidence type="ECO:0000256" key="8">
    <source>
        <dbReference type="ARBA" id="ARBA00023310"/>
    </source>
</evidence>
<evidence type="ECO:0000256" key="7">
    <source>
        <dbReference type="ARBA" id="ARBA00023196"/>
    </source>
</evidence>
<evidence type="ECO:0000256" key="6">
    <source>
        <dbReference type="ARBA" id="ARBA00023136"/>
    </source>
</evidence>
<proteinExistence type="inferred from homology"/>
<keyword evidence="6" id="KW-0472">Membrane</keyword>
<dbReference type="GO" id="GO:0046933">
    <property type="term" value="F:proton-transporting ATP synthase activity, rotational mechanism"/>
    <property type="evidence" value="ECO:0007669"/>
    <property type="project" value="InterPro"/>
</dbReference>
<reference evidence="9" key="2">
    <citation type="submission" date="2022-07" db="EMBL/GenBank/DDBJ databases">
        <title>Complete genome of Mycoplasma caviae type strain G122.</title>
        <authorList>
            <person name="Spergser J."/>
        </authorList>
    </citation>
    <scope>NUCLEOTIDE SEQUENCE</scope>
    <source>
        <strain evidence="9">G122</strain>
    </source>
</reference>
<sequence length="311" mass="36294">MHLDKLVKKIENLKNIDVKVNNDKNILLISMMKLNKHLSFYINNAVASKHLIDEVSTQFNIKNAFVKKNKNKIIEKLKIKKFFKPKELWIYLTEEQKYATDSYSRYEKYILSNHKNVKMDLISIGERALKFCTDNKLNVIKHFDKNKISNKDLSIELCQIIKVLYVEGAYEKVRFVINSNKNFKSSFILLPTQDFDVNKLAPSYEPELIDLSKFKILPSAEAFIDNEANIFIENAINSLIIESSFYTTKNALVTTNKIIKDLDEQILKLSKKVIQVKREKEIEEIVLLTRGKAVLDLDTKENDEKKLLNRN</sequence>
<keyword evidence="7" id="KW-0139">CF(1)</keyword>
<evidence type="ECO:0000256" key="5">
    <source>
        <dbReference type="ARBA" id="ARBA00023065"/>
    </source>
</evidence>
<dbReference type="GO" id="GO:0045259">
    <property type="term" value="C:proton-transporting ATP synthase complex"/>
    <property type="evidence" value="ECO:0007669"/>
    <property type="project" value="UniProtKB-KW"/>
</dbReference>
<dbReference type="Proteomes" id="UP001058569">
    <property type="component" value="Chromosome"/>
</dbReference>
<dbReference type="OrthoDB" id="400602at2"/>
<evidence type="ECO:0000256" key="4">
    <source>
        <dbReference type="ARBA" id="ARBA00022781"/>
    </source>
</evidence>
<dbReference type="NCBIfam" id="NF045933">
    <property type="entry name" value="MSC_0622_gamma"/>
    <property type="match status" value="1"/>
</dbReference>
<evidence type="ECO:0000313" key="12">
    <source>
        <dbReference type="Proteomes" id="UP001058569"/>
    </source>
</evidence>
<evidence type="ECO:0008006" key="13">
    <source>
        <dbReference type="Google" id="ProtNLM"/>
    </source>
</evidence>
<gene>
    <name evidence="10" type="ORF">NCTC10126_00573</name>
    <name evidence="9" type="ORF">NPA07_04860</name>
</gene>
<keyword evidence="3" id="KW-0813">Transport</keyword>
<accession>A0A3P8KX25</accession>
<evidence type="ECO:0000313" key="11">
    <source>
        <dbReference type="Proteomes" id="UP000280036"/>
    </source>
</evidence>
<evidence type="ECO:0000313" key="9">
    <source>
        <dbReference type="EMBL" id="UUD35106.1"/>
    </source>
</evidence>
<dbReference type="Proteomes" id="UP000280036">
    <property type="component" value="Unassembled WGS sequence"/>
</dbReference>
<name>A0A3P8KX25_9BACT</name>
<comment type="subcellular location">
    <subcellularLocation>
        <location evidence="1">Membrane</location>
        <topology evidence="1">Peripheral membrane protein</topology>
    </subcellularLocation>
</comment>
<evidence type="ECO:0000256" key="1">
    <source>
        <dbReference type="ARBA" id="ARBA00004170"/>
    </source>
</evidence>
<dbReference type="RefSeq" id="WP_126118303.1">
    <property type="nucleotide sequence ID" value="NZ_CP101806.1"/>
</dbReference>
<evidence type="ECO:0000256" key="2">
    <source>
        <dbReference type="ARBA" id="ARBA00007681"/>
    </source>
</evidence>
<dbReference type="SUPFAM" id="SSF52943">
    <property type="entry name" value="ATP synthase (F1-ATPase), gamma subunit"/>
    <property type="match status" value="1"/>
</dbReference>
<evidence type="ECO:0000256" key="3">
    <source>
        <dbReference type="ARBA" id="ARBA00022448"/>
    </source>
</evidence>
<dbReference type="EMBL" id="CP101806">
    <property type="protein sequence ID" value="UUD35106.1"/>
    <property type="molecule type" value="Genomic_DNA"/>
</dbReference>
<keyword evidence="4" id="KW-0375">Hydrogen ion transport</keyword>
<reference evidence="10 11" key="1">
    <citation type="submission" date="2018-12" db="EMBL/GenBank/DDBJ databases">
        <authorList>
            <consortium name="Pathogen Informatics"/>
        </authorList>
    </citation>
    <scope>NUCLEOTIDE SEQUENCE [LARGE SCALE GENOMIC DNA]</scope>
    <source>
        <strain evidence="10 11">NCTC10126</strain>
    </source>
</reference>
<keyword evidence="12" id="KW-1185">Reference proteome</keyword>
<organism evidence="10 11">
    <name type="scientific">Mycoplasmopsis caviae</name>
    <dbReference type="NCBI Taxonomy" id="55603"/>
    <lineage>
        <taxon>Bacteria</taxon>
        <taxon>Bacillati</taxon>
        <taxon>Mycoplasmatota</taxon>
        <taxon>Mycoplasmoidales</taxon>
        <taxon>Metamycoplasmataceae</taxon>
        <taxon>Mycoplasmopsis</taxon>
    </lineage>
</organism>
<protein>
    <recommendedName>
        <fullName evidence="13">ATP synthase gamma chain</fullName>
    </recommendedName>
</protein>